<organism evidence="6 7">
    <name type="scientific">Fragilariopsis cylindrus CCMP1102</name>
    <dbReference type="NCBI Taxonomy" id="635003"/>
    <lineage>
        <taxon>Eukaryota</taxon>
        <taxon>Sar</taxon>
        <taxon>Stramenopiles</taxon>
        <taxon>Ochrophyta</taxon>
        <taxon>Bacillariophyta</taxon>
        <taxon>Bacillariophyceae</taxon>
        <taxon>Bacillariophycidae</taxon>
        <taxon>Bacillariales</taxon>
        <taxon>Bacillariaceae</taxon>
        <taxon>Fragilariopsis</taxon>
    </lineage>
</organism>
<evidence type="ECO:0000313" key="6">
    <source>
        <dbReference type="EMBL" id="OEU12228.1"/>
    </source>
</evidence>
<sequence>DELANEIDDISKSTNEQSWRMPLIESYNDQLISSIPDITNYGSKYGGSTTAGLFLQHFIKDLSSTQFAHIDIAGPCWDDTMKDGGATGYDSKLVTEWIRRQYFEDEKQK</sequence>
<dbReference type="GO" id="GO:0030145">
    <property type="term" value="F:manganese ion binding"/>
    <property type="evidence" value="ECO:0007669"/>
    <property type="project" value="InterPro"/>
</dbReference>
<dbReference type="Proteomes" id="UP000095751">
    <property type="component" value="Unassembled WGS sequence"/>
</dbReference>
<dbReference type="GO" id="GO:0005737">
    <property type="term" value="C:cytoplasm"/>
    <property type="evidence" value="ECO:0007669"/>
    <property type="project" value="InterPro"/>
</dbReference>
<proteinExistence type="inferred from homology"/>
<dbReference type="GO" id="GO:0006508">
    <property type="term" value="P:proteolysis"/>
    <property type="evidence" value="ECO:0007669"/>
    <property type="project" value="UniProtKB-KW"/>
</dbReference>
<keyword evidence="2 6" id="KW-0031">Aminopeptidase</keyword>
<keyword evidence="7" id="KW-1185">Reference proteome</keyword>
<evidence type="ECO:0000259" key="5">
    <source>
        <dbReference type="Pfam" id="PF00883"/>
    </source>
</evidence>
<feature type="domain" description="Cytosol aminopeptidase" evidence="5">
    <location>
        <begin position="1"/>
        <end position="93"/>
    </location>
</feature>
<dbReference type="GO" id="GO:0070006">
    <property type="term" value="F:metalloaminopeptidase activity"/>
    <property type="evidence" value="ECO:0007669"/>
    <property type="project" value="InterPro"/>
</dbReference>
<dbReference type="InParanoid" id="A0A1E7F214"/>
<evidence type="ECO:0000256" key="2">
    <source>
        <dbReference type="ARBA" id="ARBA00022438"/>
    </source>
</evidence>
<dbReference type="KEGG" id="fcy:FRACYDRAFT_191531"/>
<keyword evidence="4" id="KW-0378">Hydrolase</keyword>
<evidence type="ECO:0000256" key="3">
    <source>
        <dbReference type="ARBA" id="ARBA00022670"/>
    </source>
</evidence>
<comment type="similarity">
    <text evidence="1">Belongs to the peptidase M17 family.</text>
</comment>
<dbReference type="InterPro" id="IPR011356">
    <property type="entry name" value="Leucine_aapep/pepB"/>
</dbReference>
<reference evidence="6 7" key="1">
    <citation type="submission" date="2016-09" db="EMBL/GenBank/DDBJ databases">
        <title>Extensive genetic diversity and differential bi-allelic expression allows diatom success in the polar Southern Ocean.</title>
        <authorList>
            <consortium name="DOE Joint Genome Institute"/>
            <person name="Mock T."/>
            <person name="Otillar R.P."/>
            <person name="Strauss J."/>
            <person name="Dupont C."/>
            <person name="Frickenhaus S."/>
            <person name="Maumus F."/>
            <person name="Mcmullan M."/>
            <person name="Sanges R."/>
            <person name="Schmutz J."/>
            <person name="Toseland A."/>
            <person name="Valas R."/>
            <person name="Veluchamy A."/>
            <person name="Ward B.J."/>
            <person name="Allen A."/>
            <person name="Barry K."/>
            <person name="Falciatore A."/>
            <person name="Ferrante M."/>
            <person name="Fortunato A.E."/>
            <person name="Gloeckner G."/>
            <person name="Gruber A."/>
            <person name="Hipkin R."/>
            <person name="Janech M."/>
            <person name="Kroth P."/>
            <person name="Leese F."/>
            <person name="Lindquist E."/>
            <person name="Lyon B.R."/>
            <person name="Martin J."/>
            <person name="Mayer C."/>
            <person name="Parker M."/>
            <person name="Quesneville H."/>
            <person name="Raymond J."/>
            <person name="Uhlig C."/>
            <person name="Valentin K.U."/>
            <person name="Worden A.Z."/>
            <person name="Armbrust E.V."/>
            <person name="Bowler C."/>
            <person name="Green B."/>
            <person name="Moulton V."/>
            <person name="Van Oosterhout C."/>
            <person name="Grigoriev I."/>
        </authorList>
    </citation>
    <scope>NUCLEOTIDE SEQUENCE [LARGE SCALE GENOMIC DNA]</scope>
    <source>
        <strain evidence="6 7">CCMP1102</strain>
    </source>
</reference>
<dbReference type="PANTHER" id="PTHR11963:SF23">
    <property type="entry name" value="CYTOSOL AMINOPEPTIDASE"/>
    <property type="match status" value="1"/>
</dbReference>
<evidence type="ECO:0000256" key="1">
    <source>
        <dbReference type="ARBA" id="ARBA00009528"/>
    </source>
</evidence>
<evidence type="ECO:0000313" key="7">
    <source>
        <dbReference type="Proteomes" id="UP000095751"/>
    </source>
</evidence>
<protein>
    <submittedName>
        <fullName evidence="6">Peptidase M17, leucyl aminopeptidase</fullName>
    </submittedName>
</protein>
<dbReference type="InterPro" id="IPR000819">
    <property type="entry name" value="Peptidase_M17_C"/>
</dbReference>
<accession>A0A1E7F214</accession>
<keyword evidence="3" id="KW-0645">Protease</keyword>
<dbReference type="Gene3D" id="3.40.630.10">
    <property type="entry name" value="Zn peptidases"/>
    <property type="match status" value="1"/>
</dbReference>
<dbReference type="Pfam" id="PF00883">
    <property type="entry name" value="Peptidase_M17"/>
    <property type="match status" value="1"/>
</dbReference>
<evidence type="ECO:0000256" key="4">
    <source>
        <dbReference type="ARBA" id="ARBA00022801"/>
    </source>
</evidence>
<dbReference type="PANTHER" id="PTHR11963">
    <property type="entry name" value="LEUCINE AMINOPEPTIDASE-RELATED"/>
    <property type="match status" value="1"/>
</dbReference>
<feature type="non-terminal residue" evidence="6">
    <location>
        <position position="1"/>
    </location>
</feature>
<dbReference type="OrthoDB" id="412814at2759"/>
<dbReference type="SUPFAM" id="SSF53187">
    <property type="entry name" value="Zn-dependent exopeptidases"/>
    <property type="match status" value="1"/>
</dbReference>
<name>A0A1E7F214_9STRA</name>
<gene>
    <name evidence="6" type="ORF">FRACYDRAFT_191531</name>
</gene>
<dbReference type="AlphaFoldDB" id="A0A1E7F214"/>
<dbReference type="EMBL" id="KV784365">
    <property type="protein sequence ID" value="OEU12228.1"/>
    <property type="molecule type" value="Genomic_DNA"/>
</dbReference>